<name>A0A0B3WP85_9FIRM</name>
<comment type="caution">
    <text evidence="2">The sequence shown here is derived from an EMBL/GenBank/DDBJ whole genome shotgun (WGS) entry which is preliminary data.</text>
</comment>
<protein>
    <recommendedName>
        <fullName evidence="1">DUF1540 domain-containing protein</fullName>
    </recommendedName>
</protein>
<dbReference type="Pfam" id="PF07561">
    <property type="entry name" value="DUF1540"/>
    <property type="match status" value="2"/>
</dbReference>
<evidence type="ECO:0000313" key="3">
    <source>
        <dbReference type="Proteomes" id="UP000031189"/>
    </source>
</evidence>
<evidence type="ECO:0000259" key="1">
    <source>
        <dbReference type="Pfam" id="PF07561"/>
    </source>
</evidence>
<keyword evidence="3" id="KW-1185">Reference proteome</keyword>
<gene>
    <name evidence="2" type="ORF">QX51_14670</name>
</gene>
<dbReference type="STRING" id="1577792.QX51_14670"/>
<feature type="domain" description="DUF1540" evidence="1">
    <location>
        <begin position="4"/>
        <end position="42"/>
    </location>
</feature>
<sequence>MTKINCNVSNCSHNKSNTCYSNIVNITGGSAKESCSTCCGNFLDAKNYSTLTNNTNACGPCDALVCTVKTCVYNRNLACTAENISVNGSNANIYTETSCSTFKHE</sequence>
<accession>A0A0B3WP85</accession>
<dbReference type="Proteomes" id="UP000031189">
    <property type="component" value="Unassembled WGS sequence"/>
</dbReference>
<feature type="domain" description="DUF1540" evidence="1">
    <location>
        <begin position="66"/>
        <end position="102"/>
    </location>
</feature>
<evidence type="ECO:0000313" key="2">
    <source>
        <dbReference type="EMBL" id="KHS56315.1"/>
    </source>
</evidence>
<organism evidence="2 3">
    <name type="scientific">Terrisporobacter othiniensis</name>
    <dbReference type="NCBI Taxonomy" id="1577792"/>
    <lineage>
        <taxon>Bacteria</taxon>
        <taxon>Bacillati</taxon>
        <taxon>Bacillota</taxon>
        <taxon>Clostridia</taxon>
        <taxon>Peptostreptococcales</taxon>
        <taxon>Peptostreptococcaceae</taxon>
        <taxon>Terrisporobacter</taxon>
    </lineage>
</organism>
<dbReference type="EMBL" id="JWHR01000115">
    <property type="protein sequence ID" value="KHS56315.1"/>
    <property type="molecule type" value="Genomic_DNA"/>
</dbReference>
<dbReference type="AlphaFoldDB" id="A0A0B3WP85"/>
<proteinExistence type="predicted"/>
<dbReference type="RefSeq" id="WP_039680638.1">
    <property type="nucleotide sequence ID" value="NZ_JAWGXO010000011.1"/>
</dbReference>
<dbReference type="InterPro" id="IPR011437">
    <property type="entry name" value="DUF1540"/>
</dbReference>
<reference evidence="2 3" key="1">
    <citation type="submission" date="2014-12" db="EMBL/GenBank/DDBJ databases">
        <title>Draft genome sequence of Terrisporobacter sp. 08-306576, isolated from the blood culture of a bacteremia patient.</title>
        <authorList>
            <person name="Lund L.C."/>
            <person name="Sydenham T.V."/>
            <person name="Hogh S.V."/>
            <person name="Skov M.N."/>
            <person name="Kemp M."/>
            <person name="Justesen U.S."/>
        </authorList>
    </citation>
    <scope>NUCLEOTIDE SEQUENCE [LARGE SCALE GENOMIC DNA]</scope>
    <source>
        <strain evidence="2 3">08-306576</strain>
    </source>
</reference>
<dbReference type="OrthoDB" id="9792226at2"/>